<gene>
    <name evidence="1" type="ORF">OCBIM_22033337mg</name>
</gene>
<accession>A0A0L8GIS4</accession>
<sequence length="268" mass="29998">DCPPACILPWLEEIQQKIPLCLHSAEFWMLKARVQFLLKDVDQLFEVFGNAMKYKAKPADVITESLPKMIKDLVASKENSEATPMMITPPASREASSQQGSHGLMLSSILSTTVFLETRKTSCFRTTLPFFSDRTLKNCGCKAEEELSDGDCDDACGDSEGDDDDDACGDGGVLFASVWVWELNSVNFIFPHTLHASTHTDIHTCTHTRTPAGCVYPTVCMHTHTHTLIHRCACMHTRVSHPTEMFYSFSKVLLYIYTLINMNVFICT</sequence>
<reference evidence="1" key="1">
    <citation type="submission" date="2015-07" db="EMBL/GenBank/DDBJ databases">
        <title>MeaNS - Measles Nucleotide Surveillance Program.</title>
        <authorList>
            <person name="Tran T."/>
            <person name="Druce J."/>
        </authorList>
    </citation>
    <scope>NUCLEOTIDE SEQUENCE</scope>
    <source>
        <strain evidence="1">UCB-OBI-ISO-001</strain>
        <tissue evidence="1">Gonad</tissue>
    </source>
</reference>
<feature type="non-terminal residue" evidence="1">
    <location>
        <position position="1"/>
    </location>
</feature>
<evidence type="ECO:0000313" key="1">
    <source>
        <dbReference type="EMBL" id="KOF76435.1"/>
    </source>
</evidence>
<proteinExistence type="predicted"/>
<name>A0A0L8GIS4_OCTBM</name>
<organism evidence="1">
    <name type="scientific">Octopus bimaculoides</name>
    <name type="common">California two-spotted octopus</name>
    <dbReference type="NCBI Taxonomy" id="37653"/>
    <lineage>
        <taxon>Eukaryota</taxon>
        <taxon>Metazoa</taxon>
        <taxon>Spiralia</taxon>
        <taxon>Lophotrochozoa</taxon>
        <taxon>Mollusca</taxon>
        <taxon>Cephalopoda</taxon>
        <taxon>Coleoidea</taxon>
        <taxon>Octopodiformes</taxon>
        <taxon>Octopoda</taxon>
        <taxon>Incirrata</taxon>
        <taxon>Octopodidae</taxon>
        <taxon>Octopus</taxon>
    </lineage>
</organism>
<dbReference type="AlphaFoldDB" id="A0A0L8GIS4"/>
<dbReference type="EMBL" id="KQ421784">
    <property type="protein sequence ID" value="KOF76435.1"/>
    <property type="molecule type" value="Genomic_DNA"/>
</dbReference>
<protein>
    <submittedName>
        <fullName evidence="1">Uncharacterized protein</fullName>
    </submittedName>
</protein>